<dbReference type="GO" id="GO:0003755">
    <property type="term" value="F:peptidyl-prolyl cis-trans isomerase activity"/>
    <property type="evidence" value="ECO:0007669"/>
    <property type="project" value="UniProtKB-KW"/>
</dbReference>
<reference evidence="10 11" key="1">
    <citation type="submission" date="2020-05" db="EMBL/GenBank/DDBJ databases">
        <title>Parvularcula mediterraneae sp. nov., isolated from polypropylene straw from shallow seawater of the seashore of Laganas in Zakynthos island, Greece.</title>
        <authorList>
            <person name="Szabo I."/>
            <person name="Al-Omari J."/>
            <person name="Rado J."/>
            <person name="Szerdahelyi G.S."/>
        </authorList>
    </citation>
    <scope>NUCLEOTIDE SEQUENCE [LARGE SCALE GENOMIC DNA]</scope>
    <source>
        <strain evidence="10 11">ZS-1/3</strain>
    </source>
</reference>
<feature type="domain" description="PPIase FKBP-type" evidence="9">
    <location>
        <begin position="98"/>
        <end position="186"/>
    </location>
</feature>
<comment type="similarity">
    <text evidence="2">Belongs to the FKBP-type PPIase family.</text>
</comment>
<keyword evidence="4 6" id="KW-0697">Rotamase</keyword>
<dbReference type="SUPFAM" id="SSF54534">
    <property type="entry name" value="FKBP-like"/>
    <property type="match status" value="2"/>
</dbReference>
<dbReference type="EMBL" id="JABFCX010000003">
    <property type="protein sequence ID" value="NNU17465.1"/>
    <property type="molecule type" value="Genomic_DNA"/>
</dbReference>
<dbReference type="PROSITE" id="PS50059">
    <property type="entry name" value="FKBP_PPIASE"/>
    <property type="match status" value="2"/>
</dbReference>
<evidence type="ECO:0000256" key="6">
    <source>
        <dbReference type="PROSITE-ProRule" id="PRU00277"/>
    </source>
</evidence>
<evidence type="ECO:0000256" key="4">
    <source>
        <dbReference type="ARBA" id="ARBA00023110"/>
    </source>
</evidence>
<evidence type="ECO:0000313" key="11">
    <source>
        <dbReference type="Proteomes" id="UP000536835"/>
    </source>
</evidence>
<dbReference type="AlphaFoldDB" id="A0A7Y3W646"/>
<proteinExistence type="inferred from homology"/>
<evidence type="ECO:0000256" key="1">
    <source>
        <dbReference type="ARBA" id="ARBA00000971"/>
    </source>
</evidence>
<sequence length="365" mass="37655">MKQFVFLSAAVSALALAACGGGDTGETGSSAGASAPAASSSTGGGMEVPAVFANTPVPEGTGEEFLTALAAQEGATTAESGLVILTLEEGTGLSPRENDLARIHFTASVAGSDEPFESSWSNESPVILVPAQTLPGWAEALQAMKVGGKVRAGLPPELAFGANGMPGGPVGPNEVTIFDIELLDVYPADDDAALDRLASETEAQIEEFTTEAQRLQTLAQQQFAALAAVNGAKSRRFVLSQAARAETEVTPTGLVYEVVTDGGSEGAPAMGDTVTVHYRGTLPDGTEFDSSYSRGEPTSFELGRVIEGWNQGLQLMQPGDTYRFYMPAELSYGARGNGDVIGPNQALVFDIELISVTPAAEAAAE</sequence>
<dbReference type="FunFam" id="3.10.50.40:FF:000006">
    <property type="entry name" value="Peptidyl-prolyl cis-trans isomerase"/>
    <property type="match status" value="1"/>
</dbReference>
<feature type="signal peptide" evidence="8">
    <location>
        <begin position="1"/>
        <end position="17"/>
    </location>
</feature>
<evidence type="ECO:0000256" key="8">
    <source>
        <dbReference type="SAM" id="SignalP"/>
    </source>
</evidence>
<evidence type="ECO:0000256" key="7">
    <source>
        <dbReference type="SAM" id="MobiDB-lite"/>
    </source>
</evidence>
<dbReference type="InterPro" id="IPR001179">
    <property type="entry name" value="PPIase_FKBP_dom"/>
</dbReference>
<dbReference type="Pfam" id="PF00254">
    <property type="entry name" value="FKBP_C"/>
    <property type="match status" value="2"/>
</dbReference>
<dbReference type="Gene3D" id="3.10.50.40">
    <property type="match status" value="2"/>
</dbReference>
<feature type="chain" id="PRO_5030771183" description="peptidylprolyl isomerase" evidence="8">
    <location>
        <begin position="18"/>
        <end position="365"/>
    </location>
</feature>
<evidence type="ECO:0000313" key="10">
    <source>
        <dbReference type="EMBL" id="NNU17465.1"/>
    </source>
</evidence>
<comment type="caution">
    <text evidence="10">The sequence shown here is derived from an EMBL/GenBank/DDBJ whole genome shotgun (WGS) entry which is preliminary data.</text>
</comment>
<dbReference type="EC" id="5.2.1.8" evidence="3 6"/>
<feature type="domain" description="PPIase FKBP-type" evidence="9">
    <location>
        <begin position="271"/>
        <end position="357"/>
    </location>
</feature>
<evidence type="ECO:0000256" key="2">
    <source>
        <dbReference type="ARBA" id="ARBA00006577"/>
    </source>
</evidence>
<dbReference type="InterPro" id="IPR046357">
    <property type="entry name" value="PPIase_dom_sf"/>
</dbReference>
<dbReference type="Proteomes" id="UP000536835">
    <property type="component" value="Unassembled WGS sequence"/>
</dbReference>
<dbReference type="PANTHER" id="PTHR43811:SF19">
    <property type="entry name" value="39 KDA FK506-BINDING NUCLEAR PROTEIN"/>
    <property type="match status" value="1"/>
</dbReference>
<evidence type="ECO:0000259" key="9">
    <source>
        <dbReference type="PROSITE" id="PS50059"/>
    </source>
</evidence>
<dbReference type="RefSeq" id="WP_173200914.1">
    <property type="nucleotide sequence ID" value="NZ_JABFCX010000003.1"/>
</dbReference>
<feature type="compositionally biased region" description="Low complexity" evidence="7">
    <location>
        <begin position="26"/>
        <end position="41"/>
    </location>
</feature>
<organism evidence="10 11">
    <name type="scientific">Parvularcula mediterranea</name>
    <dbReference type="NCBI Taxonomy" id="2732508"/>
    <lineage>
        <taxon>Bacteria</taxon>
        <taxon>Pseudomonadati</taxon>
        <taxon>Pseudomonadota</taxon>
        <taxon>Alphaproteobacteria</taxon>
        <taxon>Parvularculales</taxon>
        <taxon>Parvularculaceae</taxon>
        <taxon>Parvularcula</taxon>
    </lineage>
</organism>
<name>A0A7Y3W646_9PROT</name>
<keyword evidence="5 6" id="KW-0413">Isomerase</keyword>
<protein>
    <recommendedName>
        <fullName evidence="3 6">peptidylprolyl isomerase</fullName>
        <ecNumber evidence="3 6">5.2.1.8</ecNumber>
    </recommendedName>
</protein>
<evidence type="ECO:0000256" key="5">
    <source>
        <dbReference type="ARBA" id="ARBA00023235"/>
    </source>
</evidence>
<accession>A0A7Y3W646</accession>
<gene>
    <name evidence="10" type="ORF">HK107_14120</name>
</gene>
<comment type="catalytic activity">
    <reaction evidence="1 6">
        <text>[protein]-peptidylproline (omega=180) = [protein]-peptidylproline (omega=0)</text>
        <dbReference type="Rhea" id="RHEA:16237"/>
        <dbReference type="Rhea" id="RHEA-COMP:10747"/>
        <dbReference type="Rhea" id="RHEA-COMP:10748"/>
        <dbReference type="ChEBI" id="CHEBI:83833"/>
        <dbReference type="ChEBI" id="CHEBI:83834"/>
        <dbReference type="EC" id="5.2.1.8"/>
    </reaction>
</comment>
<keyword evidence="8" id="KW-0732">Signal</keyword>
<dbReference type="PANTHER" id="PTHR43811">
    <property type="entry name" value="FKBP-TYPE PEPTIDYL-PROLYL CIS-TRANS ISOMERASE FKPA"/>
    <property type="match status" value="1"/>
</dbReference>
<evidence type="ECO:0000256" key="3">
    <source>
        <dbReference type="ARBA" id="ARBA00013194"/>
    </source>
</evidence>
<feature type="region of interest" description="Disordered" evidence="7">
    <location>
        <begin position="25"/>
        <end position="50"/>
    </location>
</feature>
<keyword evidence="11" id="KW-1185">Reference proteome</keyword>
<dbReference type="PROSITE" id="PS51257">
    <property type="entry name" value="PROKAR_LIPOPROTEIN"/>
    <property type="match status" value="1"/>
</dbReference>